<proteinExistence type="predicted"/>
<gene>
    <name evidence="2" type="ORF">GCM10011383_28110</name>
</gene>
<organism evidence="2 3">
    <name type="scientific">Hymenobacter cavernae</name>
    <dbReference type="NCBI Taxonomy" id="2044852"/>
    <lineage>
        <taxon>Bacteria</taxon>
        <taxon>Pseudomonadati</taxon>
        <taxon>Bacteroidota</taxon>
        <taxon>Cytophagia</taxon>
        <taxon>Cytophagales</taxon>
        <taxon>Hymenobacteraceae</taxon>
        <taxon>Hymenobacter</taxon>
    </lineage>
</organism>
<reference evidence="3" key="1">
    <citation type="journal article" date="2019" name="Int. J. Syst. Evol. Microbiol.">
        <title>The Global Catalogue of Microorganisms (GCM) 10K type strain sequencing project: providing services to taxonomists for standard genome sequencing and annotation.</title>
        <authorList>
            <consortium name="The Broad Institute Genomics Platform"/>
            <consortium name="The Broad Institute Genome Sequencing Center for Infectious Disease"/>
            <person name="Wu L."/>
            <person name="Ma J."/>
        </authorList>
    </citation>
    <scope>NUCLEOTIDE SEQUENCE [LARGE SCALE GENOMIC DNA]</scope>
    <source>
        <strain evidence="3">CGMCC 1.15197</strain>
    </source>
</reference>
<dbReference type="SUPFAM" id="SSF53098">
    <property type="entry name" value="Ribonuclease H-like"/>
    <property type="match status" value="1"/>
</dbReference>
<dbReference type="NCBIfam" id="NF033516">
    <property type="entry name" value="transpos_IS3"/>
    <property type="match status" value="1"/>
</dbReference>
<sequence length="300" mass="34639">MSRYQFIDQQRASYPVRLLCRVLGVTPARYYAWSAQATSQSKPVEKAAWEGALVQTFTHHKQRYGTRRLRAELQAQGYRVGRQRLRTELRRRGLQAVQPRAFTPRTTDSTHGLRCAPNRLLNQPAPSCPNQVWVSDITYLPLVSGQWAYLCAFQDAFTRQVVGWQVLATMPEELVTSAFRRALLARRPSAGLLVHSDRGGQYCGNAYRALLHAHDCLRSQSRRGECYDNAQAESLWSRLKTEELEQRDWPVFRDLADAQHSVATYFDYYNYERRHSALAYQTPQTFYLQQLKNTTLNCLA</sequence>
<protein>
    <recommendedName>
        <fullName evidence="1">Integrase catalytic domain-containing protein</fullName>
    </recommendedName>
</protein>
<keyword evidence="3" id="KW-1185">Reference proteome</keyword>
<dbReference type="PROSITE" id="PS50994">
    <property type="entry name" value="INTEGRASE"/>
    <property type="match status" value="1"/>
</dbReference>
<accession>A0ABQ1UBL4</accession>
<dbReference type="Proteomes" id="UP000632273">
    <property type="component" value="Unassembled WGS sequence"/>
</dbReference>
<dbReference type="InterPro" id="IPR036397">
    <property type="entry name" value="RNaseH_sf"/>
</dbReference>
<feature type="domain" description="Integrase catalytic" evidence="1">
    <location>
        <begin position="125"/>
        <end position="291"/>
    </location>
</feature>
<evidence type="ECO:0000313" key="3">
    <source>
        <dbReference type="Proteomes" id="UP000632273"/>
    </source>
</evidence>
<evidence type="ECO:0000259" key="1">
    <source>
        <dbReference type="PROSITE" id="PS50994"/>
    </source>
</evidence>
<dbReference type="InterPro" id="IPR048020">
    <property type="entry name" value="Transpos_IS3"/>
</dbReference>
<dbReference type="PANTHER" id="PTHR46889:SF4">
    <property type="entry name" value="TRANSPOSASE INSO FOR INSERTION SEQUENCE ELEMENT IS911B-RELATED"/>
    <property type="match status" value="1"/>
</dbReference>
<dbReference type="InterPro" id="IPR001584">
    <property type="entry name" value="Integrase_cat-core"/>
</dbReference>
<dbReference type="EMBL" id="BMHT01000005">
    <property type="protein sequence ID" value="GGF15233.1"/>
    <property type="molecule type" value="Genomic_DNA"/>
</dbReference>
<dbReference type="Gene3D" id="3.30.420.10">
    <property type="entry name" value="Ribonuclease H-like superfamily/Ribonuclease H"/>
    <property type="match status" value="1"/>
</dbReference>
<dbReference type="RefSeq" id="WP_188814662.1">
    <property type="nucleotide sequence ID" value="NZ_BMHT01000005.1"/>
</dbReference>
<comment type="caution">
    <text evidence="2">The sequence shown here is derived from an EMBL/GenBank/DDBJ whole genome shotgun (WGS) entry which is preliminary data.</text>
</comment>
<dbReference type="Pfam" id="PF13276">
    <property type="entry name" value="HTH_21"/>
    <property type="match status" value="1"/>
</dbReference>
<dbReference type="Pfam" id="PF00665">
    <property type="entry name" value="rve"/>
    <property type="match status" value="1"/>
</dbReference>
<dbReference type="InterPro" id="IPR012337">
    <property type="entry name" value="RNaseH-like_sf"/>
</dbReference>
<name>A0ABQ1UBL4_9BACT</name>
<dbReference type="Pfam" id="PF13333">
    <property type="entry name" value="rve_2"/>
    <property type="match status" value="1"/>
</dbReference>
<dbReference type="InterPro" id="IPR050900">
    <property type="entry name" value="Transposase_IS3/IS150/IS904"/>
</dbReference>
<evidence type="ECO:0000313" key="2">
    <source>
        <dbReference type="EMBL" id="GGF15233.1"/>
    </source>
</evidence>
<dbReference type="PANTHER" id="PTHR46889">
    <property type="entry name" value="TRANSPOSASE INSF FOR INSERTION SEQUENCE IS3B-RELATED"/>
    <property type="match status" value="1"/>
</dbReference>
<dbReference type="InterPro" id="IPR025948">
    <property type="entry name" value="HTH-like_dom"/>
</dbReference>